<dbReference type="InterPro" id="IPR032466">
    <property type="entry name" value="Metal_Hydrolase"/>
</dbReference>
<protein>
    <recommendedName>
        <fullName evidence="2">Amidohydrolase 3 domain-containing protein</fullName>
    </recommendedName>
</protein>
<dbReference type="Gene3D" id="3.20.20.140">
    <property type="entry name" value="Metal-dependent hydrolases"/>
    <property type="match status" value="1"/>
</dbReference>
<dbReference type="Gene3D" id="3.10.310.70">
    <property type="match status" value="1"/>
</dbReference>
<dbReference type="PANTHER" id="PTHR22642">
    <property type="entry name" value="IMIDAZOLONEPROPIONASE"/>
    <property type="match status" value="1"/>
</dbReference>
<dbReference type="RefSeq" id="WP_171047803.1">
    <property type="nucleotide sequence ID" value="NZ_OCMT01000001.1"/>
</dbReference>
<proteinExistence type="predicted"/>
<dbReference type="InterPro" id="IPR011059">
    <property type="entry name" value="Metal-dep_hydrolase_composite"/>
</dbReference>
<keyword evidence="1" id="KW-0732">Signal</keyword>
<dbReference type="Pfam" id="PF07969">
    <property type="entry name" value="Amidohydro_3"/>
    <property type="match status" value="1"/>
</dbReference>
<feature type="domain" description="Amidohydrolase 3" evidence="2">
    <location>
        <begin position="77"/>
        <end position="568"/>
    </location>
</feature>
<keyword evidence="4" id="KW-1185">Reference proteome</keyword>
<dbReference type="EMBL" id="OCMT01000001">
    <property type="protein sequence ID" value="SOD11943.1"/>
    <property type="molecule type" value="Genomic_DNA"/>
</dbReference>
<sequence>MKKNIAFTLASFAFVALISFNAFKKPVDLADQIYINGNILTVDANNSVAEAVAIKGGKILAVGNSATISQLKGAQTQVIDLKGKTLIPGFIDGHSHFMSLGRGKTADISPPPVGTVKTIADIVTVLKAFQKAKGIKAGEWINARGYDADQLKEGRHPTKEDLDAAFPDNPVSLGHTSGHMSVVNSYALKISGVNGNTKDPEGGQIVKGKDGQPTGLLLERARSVLKTSGDRVKPTIEEQLGLLDEQQQLYASEGVTTAQDGASSLPSIELLKEAAKRKRLYIDIEALPSFAILSRLVKDGKYAFNQFDNHLKLKGTKIFTDGSPQGKTAFFTKPYQVDVPGCHDNCTGIPTITQEKLDEAVHYCFANNIQPFTHCNGDAAIDMYIKAIKKANTQFAAKSNALRPVVIHSQFVRPDQLDDYKTLGLIPSFFTNHAFFWGDVHVRNLGKDRAWFLSPLKSAQTKQITFTNHTDFGVTPISQLFLWWTSVARESRSGQVIGPAERLTVLEGLRAITINGAYQYGEEKEKGSIEVGKKADLVILSENPLNFEVAKIKDIKVLQTIKEGKTIYQRK</sequence>
<reference evidence="4" key="1">
    <citation type="submission" date="2017-09" db="EMBL/GenBank/DDBJ databases">
        <authorList>
            <person name="Varghese N."/>
            <person name="Submissions S."/>
        </authorList>
    </citation>
    <scope>NUCLEOTIDE SEQUENCE [LARGE SCALE GENOMIC DNA]</scope>
    <source>
        <strain evidence="4">CGMCC 1.12803</strain>
    </source>
</reference>
<dbReference type="AlphaFoldDB" id="A0A285ZQK1"/>
<dbReference type="SUPFAM" id="SSF51556">
    <property type="entry name" value="Metallo-dependent hydrolases"/>
    <property type="match status" value="1"/>
</dbReference>
<dbReference type="SUPFAM" id="SSF51338">
    <property type="entry name" value="Composite domain of metallo-dependent hydrolases"/>
    <property type="match status" value="1"/>
</dbReference>
<feature type="chain" id="PRO_5013216428" description="Amidohydrolase 3 domain-containing protein" evidence="1">
    <location>
        <begin position="25"/>
        <end position="571"/>
    </location>
</feature>
<dbReference type="CDD" id="cd01300">
    <property type="entry name" value="YtcJ_like"/>
    <property type="match status" value="1"/>
</dbReference>
<evidence type="ECO:0000313" key="4">
    <source>
        <dbReference type="Proteomes" id="UP000219281"/>
    </source>
</evidence>
<organism evidence="3 4">
    <name type="scientific">Pedobacter xixiisoli</name>
    <dbReference type="NCBI Taxonomy" id="1476464"/>
    <lineage>
        <taxon>Bacteria</taxon>
        <taxon>Pseudomonadati</taxon>
        <taxon>Bacteroidota</taxon>
        <taxon>Sphingobacteriia</taxon>
        <taxon>Sphingobacteriales</taxon>
        <taxon>Sphingobacteriaceae</taxon>
        <taxon>Pedobacter</taxon>
    </lineage>
</organism>
<dbReference type="InterPro" id="IPR033932">
    <property type="entry name" value="YtcJ-like"/>
</dbReference>
<gene>
    <name evidence="3" type="ORF">SAMN06297358_0412</name>
</gene>
<evidence type="ECO:0000259" key="2">
    <source>
        <dbReference type="Pfam" id="PF07969"/>
    </source>
</evidence>
<evidence type="ECO:0000313" key="3">
    <source>
        <dbReference type="EMBL" id="SOD11943.1"/>
    </source>
</evidence>
<dbReference type="Gene3D" id="2.30.40.10">
    <property type="entry name" value="Urease, subunit C, domain 1"/>
    <property type="match status" value="1"/>
</dbReference>
<dbReference type="GO" id="GO:0016810">
    <property type="term" value="F:hydrolase activity, acting on carbon-nitrogen (but not peptide) bonds"/>
    <property type="evidence" value="ECO:0007669"/>
    <property type="project" value="InterPro"/>
</dbReference>
<dbReference type="InterPro" id="IPR013108">
    <property type="entry name" value="Amidohydro_3"/>
</dbReference>
<feature type="signal peptide" evidence="1">
    <location>
        <begin position="1"/>
        <end position="24"/>
    </location>
</feature>
<dbReference type="Proteomes" id="UP000219281">
    <property type="component" value="Unassembled WGS sequence"/>
</dbReference>
<dbReference type="PANTHER" id="PTHR22642:SF2">
    <property type="entry name" value="PROTEIN LONG AFTER FAR-RED 3"/>
    <property type="match status" value="1"/>
</dbReference>
<evidence type="ECO:0000256" key="1">
    <source>
        <dbReference type="SAM" id="SignalP"/>
    </source>
</evidence>
<accession>A0A285ZQK1</accession>
<name>A0A285ZQK1_9SPHI</name>